<dbReference type="STRING" id="926556.Echvi_2006"/>
<evidence type="ECO:0000313" key="1">
    <source>
        <dbReference type="EMBL" id="AGA78259.1"/>
    </source>
</evidence>
<dbReference type="Proteomes" id="UP000010796">
    <property type="component" value="Chromosome"/>
</dbReference>
<dbReference type="EMBL" id="CP003346">
    <property type="protein sequence ID" value="AGA78259.1"/>
    <property type="molecule type" value="Genomic_DNA"/>
</dbReference>
<dbReference type="InterPro" id="IPR008551">
    <property type="entry name" value="TANGO2"/>
</dbReference>
<sequence>MCLITFNWQNHGRYRLILVASRDEFFERPTAKLHQWESGIYAGKDLKSGGTWMGVHPSGRFAALTNFRDFSTVKENPVSRGQLVKDFLEGRLSPREYLTNVQKCQDQFEGFNLLVGEGDQLYYCSNYAEQVQEVSPGIHGLSNGLLDEPWKKVVASKAQMNALLQKEEPSLEKLLAMHLSTAEDELENLPNTGVEPEVEQSLSAAFIRDIQGYGTVNITVLCWGHDGKVDLLEQQVKRNGVFAGEERISFRME</sequence>
<evidence type="ECO:0000313" key="2">
    <source>
        <dbReference type="Proteomes" id="UP000010796"/>
    </source>
</evidence>
<protein>
    <recommendedName>
        <fullName evidence="3">NRDE family protein</fullName>
    </recommendedName>
</protein>
<gene>
    <name evidence="1" type="ordered locus">Echvi_2006</name>
</gene>
<dbReference type="RefSeq" id="WP_015265820.1">
    <property type="nucleotide sequence ID" value="NC_019904.1"/>
</dbReference>
<organism evidence="1 2">
    <name type="scientific">Echinicola vietnamensis (strain DSM 17526 / LMG 23754 / KMM 6221)</name>
    <dbReference type="NCBI Taxonomy" id="926556"/>
    <lineage>
        <taxon>Bacteria</taxon>
        <taxon>Pseudomonadati</taxon>
        <taxon>Bacteroidota</taxon>
        <taxon>Cytophagia</taxon>
        <taxon>Cytophagales</taxon>
        <taxon>Cyclobacteriaceae</taxon>
        <taxon>Echinicola</taxon>
    </lineage>
</organism>
<evidence type="ECO:0008006" key="3">
    <source>
        <dbReference type="Google" id="ProtNLM"/>
    </source>
</evidence>
<dbReference type="KEGG" id="evi:Echvi_2006"/>
<dbReference type="HOGENOM" id="CLU_047037_1_1_10"/>
<dbReference type="PATRIC" id="fig|926556.3.peg.2126"/>
<dbReference type="AlphaFoldDB" id="L0FWH4"/>
<dbReference type="PANTHER" id="PTHR17985:SF8">
    <property type="entry name" value="TRANSPORT AND GOLGI ORGANIZATION PROTEIN 2 HOMOLOG"/>
    <property type="match status" value="1"/>
</dbReference>
<proteinExistence type="predicted"/>
<reference evidence="2" key="1">
    <citation type="submission" date="2012-02" db="EMBL/GenBank/DDBJ databases">
        <title>The complete genome of Echinicola vietnamensis DSM 17526.</title>
        <authorList>
            <person name="Lucas S."/>
            <person name="Copeland A."/>
            <person name="Lapidus A."/>
            <person name="Glavina del Rio T."/>
            <person name="Dalin E."/>
            <person name="Tice H."/>
            <person name="Bruce D."/>
            <person name="Goodwin L."/>
            <person name="Pitluck S."/>
            <person name="Peters L."/>
            <person name="Ovchinnikova G."/>
            <person name="Teshima H."/>
            <person name="Kyrpides N."/>
            <person name="Mavromatis K."/>
            <person name="Ivanova N."/>
            <person name="Brettin T."/>
            <person name="Detter J.C."/>
            <person name="Han C."/>
            <person name="Larimer F."/>
            <person name="Land M."/>
            <person name="Hauser L."/>
            <person name="Markowitz V."/>
            <person name="Cheng J.-F."/>
            <person name="Hugenholtz P."/>
            <person name="Woyke T."/>
            <person name="Wu D."/>
            <person name="Brambilla E."/>
            <person name="Klenk H.-P."/>
            <person name="Eisen J.A."/>
        </authorList>
    </citation>
    <scope>NUCLEOTIDE SEQUENCE [LARGE SCALE GENOMIC DNA]</scope>
    <source>
        <strain evidence="2">DSM 17526 / LMG 23754 / KMM 6221</strain>
    </source>
</reference>
<dbReference type="Pfam" id="PF05742">
    <property type="entry name" value="TANGO2"/>
    <property type="match status" value="1"/>
</dbReference>
<accession>L0FWH4</accession>
<dbReference type="OrthoDB" id="4380123at2"/>
<dbReference type="eggNOG" id="COG3332">
    <property type="taxonomic scope" value="Bacteria"/>
</dbReference>
<dbReference type="PANTHER" id="PTHR17985">
    <property type="entry name" value="SER/THR-RICH PROTEIN T10 IN DGCR REGION"/>
    <property type="match status" value="1"/>
</dbReference>
<keyword evidence="2" id="KW-1185">Reference proteome</keyword>
<name>L0FWH4_ECHVK</name>